<keyword evidence="2" id="KW-0675">Receptor</keyword>
<dbReference type="GO" id="GO:0006909">
    <property type="term" value="P:phagocytosis"/>
    <property type="evidence" value="ECO:0007669"/>
    <property type="project" value="TreeGrafter"/>
</dbReference>
<gene>
    <name evidence="2" type="ORF">GBAR_LOCUS16277</name>
</gene>
<dbReference type="PROSITE" id="PS50011">
    <property type="entry name" value="PROTEIN_KINASE_DOM"/>
    <property type="match status" value="1"/>
</dbReference>
<feature type="domain" description="Protein kinase" evidence="1">
    <location>
        <begin position="1"/>
        <end position="130"/>
    </location>
</feature>
<dbReference type="InterPro" id="IPR011009">
    <property type="entry name" value="Kinase-like_dom_sf"/>
</dbReference>
<sequence length="130" mass="15100">MKRLMVMCNQIASGMEYLAAEKYVHRDLAARNCMIDSHFVIKISDFGLSEDVFQRNYYREGVDGEMAKLPVKWMAPESLSDGHFSEKSDVLHDDAHLLGGCARQETFFQDIVQQWLKDYRGNSWLFGNWI</sequence>
<comment type="caution">
    <text evidence="2">The sequence shown here is derived from an EMBL/GenBank/DDBJ whole genome shotgun (WGS) entry which is preliminary data.</text>
</comment>
<dbReference type="GO" id="GO:0005524">
    <property type="term" value="F:ATP binding"/>
    <property type="evidence" value="ECO:0007669"/>
    <property type="project" value="InterPro"/>
</dbReference>
<evidence type="ECO:0000313" key="2">
    <source>
        <dbReference type="EMBL" id="CAI8028568.1"/>
    </source>
</evidence>
<dbReference type="Proteomes" id="UP001174909">
    <property type="component" value="Unassembled WGS sequence"/>
</dbReference>
<dbReference type="EMBL" id="CASHTH010002347">
    <property type="protein sequence ID" value="CAI8028568.1"/>
    <property type="molecule type" value="Genomic_DNA"/>
</dbReference>
<organism evidence="2 3">
    <name type="scientific">Geodia barretti</name>
    <name type="common">Barrett's horny sponge</name>
    <dbReference type="NCBI Taxonomy" id="519541"/>
    <lineage>
        <taxon>Eukaryota</taxon>
        <taxon>Metazoa</taxon>
        <taxon>Porifera</taxon>
        <taxon>Demospongiae</taxon>
        <taxon>Heteroscleromorpha</taxon>
        <taxon>Tetractinellida</taxon>
        <taxon>Astrophorina</taxon>
        <taxon>Geodiidae</taxon>
        <taxon>Geodia</taxon>
    </lineage>
</organism>
<protein>
    <submittedName>
        <fullName evidence="2">Insulin receptor-related protein</fullName>
    </submittedName>
</protein>
<dbReference type="GO" id="GO:0004714">
    <property type="term" value="F:transmembrane receptor protein tyrosine kinase activity"/>
    <property type="evidence" value="ECO:0007669"/>
    <property type="project" value="TreeGrafter"/>
</dbReference>
<dbReference type="GO" id="GO:0016477">
    <property type="term" value="P:cell migration"/>
    <property type="evidence" value="ECO:0007669"/>
    <property type="project" value="TreeGrafter"/>
</dbReference>
<dbReference type="GO" id="GO:0043235">
    <property type="term" value="C:receptor complex"/>
    <property type="evidence" value="ECO:0007669"/>
    <property type="project" value="TreeGrafter"/>
</dbReference>
<dbReference type="GO" id="GO:0007169">
    <property type="term" value="P:cell surface receptor protein tyrosine kinase signaling pathway"/>
    <property type="evidence" value="ECO:0007669"/>
    <property type="project" value="TreeGrafter"/>
</dbReference>
<dbReference type="InterPro" id="IPR008266">
    <property type="entry name" value="Tyr_kinase_AS"/>
</dbReference>
<evidence type="ECO:0000313" key="3">
    <source>
        <dbReference type="Proteomes" id="UP001174909"/>
    </source>
</evidence>
<dbReference type="GO" id="GO:0005886">
    <property type="term" value="C:plasma membrane"/>
    <property type="evidence" value="ECO:0007669"/>
    <property type="project" value="TreeGrafter"/>
</dbReference>
<evidence type="ECO:0000259" key="1">
    <source>
        <dbReference type="PROSITE" id="PS50011"/>
    </source>
</evidence>
<dbReference type="InterPro" id="IPR000719">
    <property type="entry name" value="Prot_kinase_dom"/>
</dbReference>
<dbReference type="InterPro" id="IPR001245">
    <property type="entry name" value="Ser-Thr/Tyr_kinase_cat_dom"/>
</dbReference>
<keyword evidence="3" id="KW-1185">Reference proteome</keyword>
<dbReference type="PANTHER" id="PTHR24416">
    <property type="entry name" value="TYROSINE-PROTEIN KINASE RECEPTOR"/>
    <property type="match status" value="1"/>
</dbReference>
<dbReference type="PROSITE" id="PS00109">
    <property type="entry name" value="PROTEIN_KINASE_TYR"/>
    <property type="match status" value="1"/>
</dbReference>
<name>A0AA35WP33_GEOBA</name>
<dbReference type="InterPro" id="IPR020635">
    <property type="entry name" value="Tyr_kinase_cat_dom"/>
</dbReference>
<accession>A0AA35WP33</accession>
<dbReference type="Gene3D" id="1.10.510.10">
    <property type="entry name" value="Transferase(Phosphotransferase) domain 1"/>
    <property type="match status" value="1"/>
</dbReference>
<dbReference type="InterPro" id="IPR050122">
    <property type="entry name" value="RTK"/>
</dbReference>
<dbReference type="Pfam" id="PF07714">
    <property type="entry name" value="PK_Tyr_Ser-Thr"/>
    <property type="match status" value="1"/>
</dbReference>
<dbReference type="SMART" id="SM00219">
    <property type="entry name" value="TyrKc"/>
    <property type="match status" value="1"/>
</dbReference>
<dbReference type="AlphaFoldDB" id="A0AA35WP33"/>
<dbReference type="PANTHER" id="PTHR24416:SF564">
    <property type="entry name" value="MACROPHAGE-STIMULATING PROTEIN RECEPTOR"/>
    <property type="match status" value="1"/>
</dbReference>
<reference evidence="2" key="1">
    <citation type="submission" date="2023-03" db="EMBL/GenBank/DDBJ databases">
        <authorList>
            <person name="Steffen K."/>
            <person name="Cardenas P."/>
        </authorList>
    </citation>
    <scope>NUCLEOTIDE SEQUENCE</scope>
</reference>
<dbReference type="SUPFAM" id="SSF56112">
    <property type="entry name" value="Protein kinase-like (PK-like)"/>
    <property type="match status" value="1"/>
</dbReference>
<dbReference type="PRINTS" id="PR00109">
    <property type="entry name" value="TYRKINASE"/>
</dbReference>
<proteinExistence type="predicted"/>